<dbReference type="EMBL" id="SMLK01000002">
    <property type="protein sequence ID" value="TFZ04070.1"/>
    <property type="molecule type" value="Genomic_DNA"/>
</dbReference>
<dbReference type="SUPFAM" id="SSF53756">
    <property type="entry name" value="UDP-Glycosyltransferase/glycogen phosphorylase"/>
    <property type="match status" value="1"/>
</dbReference>
<name>A0A4Z0C0M2_9BURK</name>
<keyword evidence="2" id="KW-1185">Reference proteome</keyword>
<proteinExistence type="predicted"/>
<organism evidence="1 2">
    <name type="scientific">Ramlibacter humi</name>
    <dbReference type="NCBI Taxonomy" id="2530451"/>
    <lineage>
        <taxon>Bacteria</taxon>
        <taxon>Pseudomonadati</taxon>
        <taxon>Pseudomonadota</taxon>
        <taxon>Betaproteobacteria</taxon>
        <taxon>Burkholderiales</taxon>
        <taxon>Comamonadaceae</taxon>
        <taxon>Ramlibacter</taxon>
    </lineage>
</organism>
<dbReference type="RefSeq" id="WP_135249695.1">
    <property type="nucleotide sequence ID" value="NZ_SMLK01000002.1"/>
</dbReference>
<dbReference type="GO" id="GO:0016740">
    <property type="term" value="F:transferase activity"/>
    <property type="evidence" value="ECO:0007669"/>
    <property type="project" value="UniProtKB-KW"/>
</dbReference>
<dbReference type="OrthoDB" id="9789073at2"/>
<evidence type="ECO:0000313" key="2">
    <source>
        <dbReference type="Proteomes" id="UP000297839"/>
    </source>
</evidence>
<dbReference type="AlphaFoldDB" id="A0A4Z0C0M2"/>
<sequence length="407" mass="43998">MTALPTWLFVSYGGGHVNALLPVAQRVRALGLARPVYLALTTAAPAVRQAGIDMLGFRDLLQPGDVRARGHGERMAAQLQVPAADHEESVAYLGLSYADLEDRLGAEPAARAYAQYGRQAFLPLSAIERVFDRVQPALVVATNSPRAEEAAILTARRRGVPSACLLDLFGQHERERLARPDFADALCVLNEPIRQTFIAAGRPAAQVHVTGNPAFDTVNDPAMREQGRALRHEAGWDRLHVLLYASSPEPVHIPDIAGTGDPELPRRLERALIDAVERDPGLALWVRRHPSEPVMDDPGHARIRVSTRAMPLHACLHASDEVFVTVSTVGVEASLAGKPVTQLRGSILDHLSPYAAMGIAQRESGERDIAQALKTRPVAVAAPQAPGAATQRVTDVLRQLQEATRGH</sequence>
<dbReference type="Proteomes" id="UP000297839">
    <property type="component" value="Unassembled WGS sequence"/>
</dbReference>
<keyword evidence="1" id="KW-0808">Transferase</keyword>
<evidence type="ECO:0000313" key="1">
    <source>
        <dbReference type="EMBL" id="TFZ04070.1"/>
    </source>
</evidence>
<accession>A0A4Z0C0M2</accession>
<protein>
    <submittedName>
        <fullName evidence="1">UDP-glycosyltransferase</fullName>
    </submittedName>
</protein>
<comment type="caution">
    <text evidence="1">The sequence shown here is derived from an EMBL/GenBank/DDBJ whole genome shotgun (WGS) entry which is preliminary data.</text>
</comment>
<reference evidence="1 2" key="1">
    <citation type="submission" date="2019-03" db="EMBL/GenBank/DDBJ databases">
        <title>Ramlibacter sp. 18x22-1, whole genome shotgun sequence.</title>
        <authorList>
            <person name="Zhang X."/>
            <person name="Feng G."/>
            <person name="Zhu H."/>
        </authorList>
    </citation>
    <scope>NUCLEOTIDE SEQUENCE [LARGE SCALE GENOMIC DNA]</scope>
    <source>
        <strain evidence="1 2">18x22-1</strain>
    </source>
</reference>
<gene>
    <name evidence="1" type="ORF">EZ216_10570</name>
</gene>